<accession>A0A381UDH2</accession>
<dbReference type="AlphaFoldDB" id="A0A381UDH2"/>
<organism evidence="1">
    <name type="scientific">marine metagenome</name>
    <dbReference type="NCBI Taxonomy" id="408172"/>
    <lineage>
        <taxon>unclassified sequences</taxon>
        <taxon>metagenomes</taxon>
        <taxon>ecological metagenomes</taxon>
    </lineage>
</organism>
<dbReference type="InterPro" id="IPR036237">
    <property type="entry name" value="Xyl_isomerase-like_sf"/>
</dbReference>
<protein>
    <recommendedName>
        <fullName evidence="2">Xylose isomerase-like TIM barrel domain-containing protein</fullName>
    </recommendedName>
</protein>
<proteinExistence type="predicted"/>
<name>A0A381UDH2_9ZZZZ</name>
<evidence type="ECO:0008006" key="2">
    <source>
        <dbReference type="Google" id="ProtNLM"/>
    </source>
</evidence>
<sequence>MIEKLQLKTNVKLGTLATHLKFVGGIVPNEDGRLPRTDTGEIVIVDGISRLKKLSPIELNATQLSYFPGLNEDDVSEVISRLKAIGLEIQFILMVGGADPMNPEDEDAVADMLLAGVETAKKHNISICSSTSIEEWMQEGATPKEGSDYQTAIEQNVKLHSRVFSEGGIADSCIKEWHIEFLRSIEFQTFTNLQKAWDIVEAMDKGVGQKFFKVLIDTAHCGDSDLSMEENIEIIHAIGKADQLGIFHASSPTTRGCLSTDDGWISALLRACAETGKLEYVLVEAFHHEDEALAPLRERVEGHGIDTTDGRTYDQLMLDGVVDIARRINNLSARNIL</sequence>
<evidence type="ECO:0000313" key="1">
    <source>
        <dbReference type="EMBL" id="SVA26262.1"/>
    </source>
</evidence>
<reference evidence="1" key="1">
    <citation type="submission" date="2018-05" db="EMBL/GenBank/DDBJ databases">
        <authorList>
            <person name="Lanie J.A."/>
            <person name="Ng W.-L."/>
            <person name="Kazmierczak K.M."/>
            <person name="Andrzejewski T.M."/>
            <person name="Davidsen T.M."/>
            <person name="Wayne K.J."/>
            <person name="Tettelin H."/>
            <person name="Glass J.I."/>
            <person name="Rusch D."/>
            <person name="Podicherti R."/>
            <person name="Tsui H.-C.T."/>
            <person name="Winkler M.E."/>
        </authorList>
    </citation>
    <scope>NUCLEOTIDE SEQUENCE</scope>
</reference>
<dbReference type="EMBL" id="UINC01006227">
    <property type="protein sequence ID" value="SVA26262.1"/>
    <property type="molecule type" value="Genomic_DNA"/>
</dbReference>
<dbReference type="Gene3D" id="3.20.20.150">
    <property type="entry name" value="Divalent-metal-dependent TIM barrel enzymes"/>
    <property type="match status" value="1"/>
</dbReference>
<gene>
    <name evidence="1" type="ORF">METZ01_LOCUS79116</name>
</gene>
<dbReference type="SUPFAM" id="SSF51658">
    <property type="entry name" value="Xylose isomerase-like"/>
    <property type="match status" value="1"/>
</dbReference>